<evidence type="ECO:0000313" key="2">
    <source>
        <dbReference type="Proteomes" id="UP001567538"/>
    </source>
</evidence>
<reference evidence="1 2" key="1">
    <citation type="submission" date="2024-06" db="EMBL/GenBank/DDBJ databases">
        <title>A chromosome level genome sequence of Diviner's sage (Salvia divinorum).</title>
        <authorList>
            <person name="Ford S.A."/>
            <person name="Ro D.-K."/>
            <person name="Ness R.W."/>
            <person name="Phillips M.A."/>
        </authorList>
    </citation>
    <scope>NUCLEOTIDE SEQUENCE [LARGE SCALE GENOMIC DNA]</scope>
    <source>
        <strain evidence="1">SAF-2024a</strain>
        <tissue evidence="1">Leaf</tissue>
    </source>
</reference>
<sequence length="140" mass="15188">MQRRGLGRRCSLSLPLSYSLHHRRRLSSCVRRLAVAPSTPLPPRSTAPSPPLLDPSLGVKTVDFGRRVAMKVRAVLIIAGAPECSPKEKTHVEDLCLVGSRGGRPNYRRNAPLIAAPKSMPTAATMYAITTARWVAPLQG</sequence>
<accession>A0ABD1HSD7</accession>
<protein>
    <submittedName>
        <fullName evidence="1">Uncharacterized protein</fullName>
    </submittedName>
</protein>
<organism evidence="1 2">
    <name type="scientific">Salvia divinorum</name>
    <name type="common">Maria pastora</name>
    <name type="synonym">Diviner's sage</name>
    <dbReference type="NCBI Taxonomy" id="28513"/>
    <lineage>
        <taxon>Eukaryota</taxon>
        <taxon>Viridiplantae</taxon>
        <taxon>Streptophyta</taxon>
        <taxon>Embryophyta</taxon>
        <taxon>Tracheophyta</taxon>
        <taxon>Spermatophyta</taxon>
        <taxon>Magnoliopsida</taxon>
        <taxon>eudicotyledons</taxon>
        <taxon>Gunneridae</taxon>
        <taxon>Pentapetalae</taxon>
        <taxon>asterids</taxon>
        <taxon>lamiids</taxon>
        <taxon>Lamiales</taxon>
        <taxon>Lamiaceae</taxon>
        <taxon>Nepetoideae</taxon>
        <taxon>Mentheae</taxon>
        <taxon>Salviinae</taxon>
        <taxon>Salvia</taxon>
        <taxon>Salvia subgen. Calosphace</taxon>
    </lineage>
</organism>
<evidence type="ECO:0000313" key="1">
    <source>
        <dbReference type="EMBL" id="KAL1559326.1"/>
    </source>
</evidence>
<gene>
    <name evidence="1" type="ORF">AAHA92_09679</name>
</gene>
<name>A0ABD1HSD7_SALDI</name>
<dbReference type="Proteomes" id="UP001567538">
    <property type="component" value="Unassembled WGS sequence"/>
</dbReference>
<comment type="caution">
    <text evidence="1">The sequence shown here is derived from an EMBL/GenBank/DDBJ whole genome shotgun (WGS) entry which is preliminary data.</text>
</comment>
<dbReference type="EMBL" id="JBEAFC010000004">
    <property type="protein sequence ID" value="KAL1559326.1"/>
    <property type="molecule type" value="Genomic_DNA"/>
</dbReference>
<proteinExistence type="predicted"/>
<keyword evidence="2" id="KW-1185">Reference proteome</keyword>
<dbReference type="AlphaFoldDB" id="A0ABD1HSD7"/>